<accession>A0A8X6W7V6</accession>
<evidence type="ECO:0000313" key="1">
    <source>
        <dbReference type="EMBL" id="GFY29947.1"/>
    </source>
</evidence>
<organism evidence="1 2">
    <name type="scientific">Trichonephila clavipes</name>
    <name type="common">Golden silk orbweaver</name>
    <name type="synonym">Nephila clavipes</name>
    <dbReference type="NCBI Taxonomy" id="2585209"/>
    <lineage>
        <taxon>Eukaryota</taxon>
        <taxon>Metazoa</taxon>
        <taxon>Ecdysozoa</taxon>
        <taxon>Arthropoda</taxon>
        <taxon>Chelicerata</taxon>
        <taxon>Arachnida</taxon>
        <taxon>Araneae</taxon>
        <taxon>Araneomorphae</taxon>
        <taxon>Entelegynae</taxon>
        <taxon>Araneoidea</taxon>
        <taxon>Nephilidae</taxon>
        <taxon>Trichonephila</taxon>
    </lineage>
</organism>
<protein>
    <submittedName>
        <fullName evidence="1">Uncharacterized protein</fullName>
    </submittedName>
</protein>
<evidence type="ECO:0000313" key="2">
    <source>
        <dbReference type="Proteomes" id="UP000887159"/>
    </source>
</evidence>
<reference evidence="1" key="1">
    <citation type="submission" date="2020-08" db="EMBL/GenBank/DDBJ databases">
        <title>Multicomponent nature underlies the extraordinary mechanical properties of spider dragline silk.</title>
        <authorList>
            <person name="Kono N."/>
            <person name="Nakamura H."/>
            <person name="Mori M."/>
            <person name="Yoshida Y."/>
            <person name="Ohtoshi R."/>
            <person name="Malay A.D."/>
            <person name="Moran D.A.P."/>
            <person name="Tomita M."/>
            <person name="Numata K."/>
            <person name="Arakawa K."/>
        </authorList>
    </citation>
    <scope>NUCLEOTIDE SEQUENCE</scope>
</reference>
<comment type="caution">
    <text evidence="1">The sequence shown here is derived from an EMBL/GenBank/DDBJ whole genome shotgun (WGS) entry which is preliminary data.</text>
</comment>
<gene>
    <name evidence="1" type="ORF">TNCV_4072601</name>
</gene>
<keyword evidence="2" id="KW-1185">Reference proteome</keyword>
<dbReference type="EMBL" id="BMAU01021390">
    <property type="protein sequence ID" value="GFY29947.1"/>
    <property type="molecule type" value="Genomic_DNA"/>
</dbReference>
<name>A0A8X6W7V6_TRICX</name>
<dbReference type="Proteomes" id="UP000887159">
    <property type="component" value="Unassembled WGS sequence"/>
</dbReference>
<dbReference type="AlphaFoldDB" id="A0A8X6W7V6"/>
<sequence>MMWLSDPYLSRAQSACYYEKWCKEVGMISPVCPSFSHAPSDERSAHNCLLSSNTLTDFSKGLSAIPIGYYSSSIEFRNLVKRRSTA</sequence>
<proteinExistence type="predicted"/>